<dbReference type="SUPFAM" id="SSF46785">
    <property type="entry name" value="Winged helix' DNA-binding domain"/>
    <property type="match status" value="1"/>
</dbReference>
<protein>
    <submittedName>
        <fullName evidence="2">MarR family winged helix-turn-helix transcriptional regulator</fullName>
    </submittedName>
</protein>
<dbReference type="InterPro" id="IPR039422">
    <property type="entry name" value="MarR/SlyA-like"/>
</dbReference>
<dbReference type="EMBL" id="JBHSAJ010000056">
    <property type="protein sequence ID" value="MFC3936658.1"/>
    <property type="molecule type" value="Genomic_DNA"/>
</dbReference>
<dbReference type="SMART" id="SM00347">
    <property type="entry name" value="HTH_MARR"/>
    <property type="match status" value="1"/>
</dbReference>
<comment type="caution">
    <text evidence="2">The sequence shown here is derived from an EMBL/GenBank/DDBJ whole genome shotgun (WGS) entry which is preliminary data.</text>
</comment>
<feature type="domain" description="HTH marR-type" evidence="1">
    <location>
        <begin position="1"/>
        <end position="140"/>
    </location>
</feature>
<keyword evidence="3" id="KW-1185">Reference proteome</keyword>
<dbReference type="Proteomes" id="UP001595693">
    <property type="component" value="Unassembled WGS sequence"/>
</dbReference>
<accession>A0ABV8DED2</accession>
<gene>
    <name evidence="2" type="ORF">ACFOW3_18720</name>
</gene>
<dbReference type="PROSITE" id="PS50995">
    <property type="entry name" value="HTH_MARR_2"/>
    <property type="match status" value="1"/>
</dbReference>
<evidence type="ECO:0000313" key="2">
    <source>
        <dbReference type="EMBL" id="MFC3936658.1"/>
    </source>
</evidence>
<sequence>MAKSFDFHNTPGHLVRRAHQRTVALFMEETAGFDVTPVQFAILHELLARPGEDQVTLASRVAFDAATSGSVIGRLEKRGWIRREPDTRDRRRKLLWITPEGEVAALQMRDAAQRVQERLMAPLNAQERVDLMAILSKVVYNHQDPAGASGA</sequence>
<dbReference type="InterPro" id="IPR036390">
    <property type="entry name" value="WH_DNA-bd_sf"/>
</dbReference>
<evidence type="ECO:0000313" key="3">
    <source>
        <dbReference type="Proteomes" id="UP001595693"/>
    </source>
</evidence>
<proteinExistence type="predicted"/>
<dbReference type="PANTHER" id="PTHR33164:SF95">
    <property type="entry name" value="TRANSCRIPTIONAL REGULATOR"/>
    <property type="match status" value="1"/>
</dbReference>
<name>A0ABV8DED2_9BURK</name>
<organism evidence="2 3">
    <name type="scientific">Acidovorax facilis</name>
    <dbReference type="NCBI Taxonomy" id="12917"/>
    <lineage>
        <taxon>Bacteria</taxon>
        <taxon>Pseudomonadati</taxon>
        <taxon>Pseudomonadota</taxon>
        <taxon>Betaproteobacteria</taxon>
        <taxon>Burkholderiales</taxon>
        <taxon>Comamonadaceae</taxon>
        <taxon>Acidovorax</taxon>
    </lineage>
</organism>
<dbReference type="PANTHER" id="PTHR33164">
    <property type="entry name" value="TRANSCRIPTIONAL REGULATOR, MARR FAMILY"/>
    <property type="match status" value="1"/>
</dbReference>
<dbReference type="InterPro" id="IPR000835">
    <property type="entry name" value="HTH_MarR-typ"/>
</dbReference>
<reference evidence="3" key="1">
    <citation type="journal article" date="2019" name="Int. J. Syst. Evol. Microbiol.">
        <title>The Global Catalogue of Microorganisms (GCM) 10K type strain sequencing project: providing services to taxonomists for standard genome sequencing and annotation.</title>
        <authorList>
            <consortium name="The Broad Institute Genomics Platform"/>
            <consortium name="The Broad Institute Genome Sequencing Center for Infectious Disease"/>
            <person name="Wu L."/>
            <person name="Ma J."/>
        </authorList>
    </citation>
    <scope>NUCLEOTIDE SEQUENCE [LARGE SCALE GENOMIC DNA]</scope>
    <source>
        <strain evidence="3">CCUG 2113</strain>
    </source>
</reference>
<dbReference type="Pfam" id="PF01047">
    <property type="entry name" value="MarR"/>
    <property type="match status" value="1"/>
</dbReference>
<dbReference type="Gene3D" id="1.10.10.10">
    <property type="entry name" value="Winged helix-like DNA-binding domain superfamily/Winged helix DNA-binding domain"/>
    <property type="match status" value="1"/>
</dbReference>
<evidence type="ECO:0000259" key="1">
    <source>
        <dbReference type="PROSITE" id="PS50995"/>
    </source>
</evidence>
<dbReference type="InterPro" id="IPR036388">
    <property type="entry name" value="WH-like_DNA-bd_sf"/>
</dbReference>
<dbReference type="PRINTS" id="PR00598">
    <property type="entry name" value="HTHMARR"/>
</dbReference>
<dbReference type="RefSeq" id="WP_055397946.1">
    <property type="nucleotide sequence ID" value="NZ_JAMXAX010000010.1"/>
</dbReference>